<comment type="caution">
    <text evidence="2">The sequence shown here is derived from an EMBL/GenBank/DDBJ whole genome shotgun (WGS) entry which is preliminary data.</text>
</comment>
<proteinExistence type="predicted"/>
<dbReference type="OrthoDB" id="6775368at2759"/>
<protein>
    <submittedName>
        <fullName evidence="2">Zinc finger protein 862-like</fullName>
    </submittedName>
</protein>
<gene>
    <name evidence="2" type="ORF">FWK35_00016575</name>
</gene>
<accession>A0A6G0ZRA3</accession>
<evidence type="ECO:0000313" key="3">
    <source>
        <dbReference type="Proteomes" id="UP000478052"/>
    </source>
</evidence>
<dbReference type="Pfam" id="PF05699">
    <property type="entry name" value="Dimer_Tnp_hAT"/>
    <property type="match status" value="1"/>
</dbReference>
<dbReference type="EMBL" id="VUJU01000053">
    <property type="protein sequence ID" value="KAF0773511.1"/>
    <property type="molecule type" value="Genomic_DNA"/>
</dbReference>
<organism evidence="2 3">
    <name type="scientific">Aphis craccivora</name>
    <name type="common">Cowpea aphid</name>
    <dbReference type="NCBI Taxonomy" id="307492"/>
    <lineage>
        <taxon>Eukaryota</taxon>
        <taxon>Metazoa</taxon>
        <taxon>Ecdysozoa</taxon>
        <taxon>Arthropoda</taxon>
        <taxon>Hexapoda</taxon>
        <taxon>Insecta</taxon>
        <taxon>Pterygota</taxon>
        <taxon>Neoptera</taxon>
        <taxon>Paraneoptera</taxon>
        <taxon>Hemiptera</taxon>
        <taxon>Sternorrhyncha</taxon>
        <taxon>Aphidomorpha</taxon>
        <taxon>Aphidoidea</taxon>
        <taxon>Aphididae</taxon>
        <taxon>Aphidini</taxon>
        <taxon>Aphis</taxon>
        <taxon>Aphis</taxon>
    </lineage>
</organism>
<dbReference type="GO" id="GO:0046983">
    <property type="term" value="F:protein dimerization activity"/>
    <property type="evidence" value="ECO:0007669"/>
    <property type="project" value="InterPro"/>
</dbReference>
<name>A0A6G0ZRA3_APHCR</name>
<keyword evidence="3" id="KW-1185">Reference proteome</keyword>
<sequence length="730" mass="83280">MLDENLPENPVLLANSLKQGKVNRLYNTKWEADYPWLYFDNHSRRIFVKTPFQNYENALGKDGKLNKHIYSSSHIRSVELEKLALVALKNPVYNQILNQNFEESDESTNINNKSELSICVRFVKNNQPVERFLNIVTLSDTKAQTIIDAISIELIKHNLSYDNIIACGFDGASNMSGNKGGVRRFVSDKAGREVPYIHCQAHVLSLALTSMRNKFPKIKRVFHVLKDIYKLLHQSPKREELLHKIQVILNDPILKIPEVIEIRWLSHYKIVHAIKQSYIAITTTCEHIHQDGADLASLAGGILLSLREESFIVLLCGLDETLGVISNLSLILQRPTICISVLPTLIKSTTCHLYKILEGLKQYAVNKSTIIKNATDISRCSIFEDYKSFSNSSEKIIEQLCDCFSLNENEKNGVLSDYKSFMFVASQKVKTNEYPITDLLEANIGYEHLKKLSESILCIPMGTPTVERLFSAMNRIMTNLRNRMGQDTLQYCMKISIEGDEDPSIEYVEECSPWKKCLNSTLGLNMLEYSPDQNIGWVVRWSLLIILKLFKVVILNLGSLGFIYIGHMGVKSSSYHIPSSMSMPIIETLQSWGLIANSNMLKCNKGQVCEKHLKSSNIVSTWVSRECSNQISVNDTIMIIKNDHRFLKEKRNVDKLEPLREQIAKVLIQRVQLPTLLNLLVKNRPMGDLSPISRKYTTEQHVFIKAFDETKKFRPVSRSTPPNSHRPSTR</sequence>
<dbReference type="InterPro" id="IPR012337">
    <property type="entry name" value="RNaseH-like_sf"/>
</dbReference>
<dbReference type="PANTHER" id="PTHR46880:SF5">
    <property type="entry name" value="DUF4371 DOMAIN-CONTAINING PROTEIN"/>
    <property type="match status" value="1"/>
</dbReference>
<feature type="domain" description="HAT C-terminal dimerisation" evidence="1">
    <location>
        <begin position="417"/>
        <end position="493"/>
    </location>
</feature>
<dbReference type="Proteomes" id="UP000478052">
    <property type="component" value="Unassembled WGS sequence"/>
</dbReference>
<evidence type="ECO:0000259" key="1">
    <source>
        <dbReference type="Pfam" id="PF05699"/>
    </source>
</evidence>
<dbReference type="InterPro" id="IPR008906">
    <property type="entry name" value="HATC_C_dom"/>
</dbReference>
<reference evidence="2 3" key="1">
    <citation type="submission" date="2019-08" db="EMBL/GenBank/DDBJ databases">
        <title>Whole genome of Aphis craccivora.</title>
        <authorList>
            <person name="Voronova N.V."/>
            <person name="Shulinski R.S."/>
            <person name="Bandarenka Y.V."/>
            <person name="Zhorov D.G."/>
            <person name="Warner D."/>
        </authorList>
    </citation>
    <scope>NUCLEOTIDE SEQUENCE [LARGE SCALE GENOMIC DNA]</scope>
    <source>
        <strain evidence="2">180601</strain>
        <tissue evidence="2">Whole Body</tissue>
    </source>
</reference>
<dbReference type="PANTHER" id="PTHR46880">
    <property type="entry name" value="RAS-ASSOCIATING DOMAIN-CONTAINING PROTEIN"/>
    <property type="match status" value="1"/>
</dbReference>
<dbReference type="AlphaFoldDB" id="A0A6G0ZRA3"/>
<evidence type="ECO:0000313" key="2">
    <source>
        <dbReference type="EMBL" id="KAF0773511.1"/>
    </source>
</evidence>
<dbReference type="SUPFAM" id="SSF53098">
    <property type="entry name" value="Ribonuclease H-like"/>
    <property type="match status" value="1"/>
</dbReference>